<dbReference type="Proteomes" id="UP000221538">
    <property type="component" value="Unassembled WGS sequence"/>
</dbReference>
<evidence type="ECO:0000259" key="9">
    <source>
        <dbReference type="Pfam" id="PF12832"/>
    </source>
</evidence>
<dbReference type="GO" id="GO:0005886">
    <property type="term" value="C:plasma membrane"/>
    <property type="evidence" value="ECO:0007669"/>
    <property type="project" value="UniProtKB-SubCell"/>
</dbReference>
<comment type="subcellular location">
    <subcellularLocation>
        <location evidence="1">Cell inner membrane</location>
        <topology evidence="1">Multi-pass membrane protein</topology>
    </subcellularLocation>
</comment>
<dbReference type="GO" id="GO:0015528">
    <property type="term" value="F:lactose:proton symporter activity"/>
    <property type="evidence" value="ECO:0007669"/>
    <property type="project" value="TreeGrafter"/>
</dbReference>
<keyword evidence="5 8" id="KW-0812">Transmembrane</keyword>
<organism evidence="10 11">
    <name type="scientific">Sphingobium fuliginis (strain ATCC 27551)</name>
    <dbReference type="NCBI Taxonomy" id="336203"/>
    <lineage>
        <taxon>Bacteria</taxon>
        <taxon>Pseudomonadati</taxon>
        <taxon>Pseudomonadota</taxon>
        <taxon>Alphaproteobacteria</taxon>
        <taxon>Sphingomonadales</taxon>
        <taxon>Sphingomonadaceae</taxon>
        <taxon>Sphingobium</taxon>
    </lineage>
</organism>
<feature type="transmembrane region" description="Helical" evidence="8">
    <location>
        <begin position="221"/>
        <end position="245"/>
    </location>
</feature>
<feature type="transmembrane region" description="Helical" evidence="8">
    <location>
        <begin position="251"/>
        <end position="274"/>
    </location>
</feature>
<feature type="transmembrane region" description="Helical" evidence="8">
    <location>
        <begin position="92"/>
        <end position="110"/>
    </location>
</feature>
<keyword evidence="6 8" id="KW-1133">Transmembrane helix</keyword>
<feature type="transmembrane region" description="Helical" evidence="8">
    <location>
        <begin position="347"/>
        <end position="368"/>
    </location>
</feature>
<dbReference type="PIRSF" id="PIRSF004925">
    <property type="entry name" value="HcaT"/>
    <property type="match status" value="1"/>
</dbReference>
<feature type="transmembrane region" description="Helical" evidence="8">
    <location>
        <begin position="286"/>
        <end position="304"/>
    </location>
</feature>
<dbReference type="Pfam" id="PF12832">
    <property type="entry name" value="MFS_1_like"/>
    <property type="match status" value="1"/>
</dbReference>
<dbReference type="InterPro" id="IPR036259">
    <property type="entry name" value="MFS_trans_sf"/>
</dbReference>
<evidence type="ECO:0000256" key="5">
    <source>
        <dbReference type="ARBA" id="ARBA00022692"/>
    </source>
</evidence>
<dbReference type="InterPro" id="IPR024989">
    <property type="entry name" value="MFS_assoc_dom"/>
</dbReference>
<sequence length="417" mass="43550">MIEQPILSGADAMPAAPPLSDGKRLSLEVSGLYLALYLHFGFFAFLPLWLAKMGAPAGEIGILMAIPLVLRLVTVAPFSAWAGQSGRVRDSILVTALSSAALVALLILEPGHIGRIAIVLAFAIVWDQVPVLTDAYAVMAARSRGLDFGRMRVWGSIGAVVSSASAGWAFDLLGIEALPLVVAALLLLPAMMAALVPSDRRMIQASAVRGGRWREVMADRALIRAMAASALVMASHGVLTSFGAIQWSARGIGTGTIGLLQACAVSAEILAFWFGSKLLGRRDPRWMIWIAACFAALRWIIMAGNPGVAPLFVVQLLQGLTATGAILGAMLTIARRVPMQSSAAAQGLNAVLLGLALSVTTAGSGWLWPHGVAFSYLAMAVLAAFAGVLAWPLFSRRDPGAAPAAEPGGITASPERS</sequence>
<dbReference type="InterPro" id="IPR026032">
    <property type="entry name" value="HcaT-like"/>
</dbReference>
<feature type="transmembrane region" description="Helical" evidence="8">
    <location>
        <begin position="177"/>
        <end position="196"/>
    </location>
</feature>
<keyword evidence="7 8" id="KW-0472">Membrane</keyword>
<evidence type="ECO:0000256" key="6">
    <source>
        <dbReference type="ARBA" id="ARBA00022989"/>
    </source>
</evidence>
<evidence type="ECO:0000256" key="4">
    <source>
        <dbReference type="ARBA" id="ARBA00022519"/>
    </source>
</evidence>
<feature type="domain" description="Major facilitator superfamily associated" evidence="9">
    <location>
        <begin position="29"/>
        <end position="374"/>
    </location>
</feature>
<reference evidence="10 11" key="1">
    <citation type="journal article" date="2013" name="Biodegradation">
        <title>Occurrence of 4-tert-butylphenol (4-t-BP) biodegradation in an aquatic sample caused by the presence of Spirodela polyrrhiza and isolation of a 4-t-BP-utilizing bacterium.</title>
        <authorList>
            <person name="Ogata Y."/>
            <person name="Toyama T."/>
            <person name="Yu N."/>
            <person name="Wang X."/>
            <person name="Sei K."/>
            <person name="Ike M."/>
        </authorList>
    </citation>
    <scope>NUCLEOTIDE SEQUENCE [LARGE SCALE GENOMIC DNA]</scope>
    <source>
        <strain evidence="10 11">OMI</strain>
    </source>
</reference>
<dbReference type="PANTHER" id="PTHR23522:SF10">
    <property type="entry name" value="3-PHENYLPROPIONIC ACID TRANSPORTER-RELATED"/>
    <property type="match status" value="1"/>
</dbReference>
<evidence type="ECO:0000256" key="7">
    <source>
        <dbReference type="ARBA" id="ARBA00023136"/>
    </source>
</evidence>
<name>A0A292ZKS3_SPHSA</name>
<evidence type="ECO:0000256" key="1">
    <source>
        <dbReference type="ARBA" id="ARBA00004429"/>
    </source>
</evidence>
<feature type="transmembrane region" description="Helical" evidence="8">
    <location>
        <begin position="32"/>
        <end position="50"/>
    </location>
</feature>
<feature type="transmembrane region" description="Helical" evidence="8">
    <location>
        <begin position="116"/>
        <end position="141"/>
    </location>
</feature>
<dbReference type="SUPFAM" id="SSF103473">
    <property type="entry name" value="MFS general substrate transporter"/>
    <property type="match status" value="1"/>
</dbReference>
<feature type="transmembrane region" description="Helical" evidence="8">
    <location>
        <begin position="62"/>
        <end position="80"/>
    </location>
</feature>
<evidence type="ECO:0000256" key="3">
    <source>
        <dbReference type="ARBA" id="ARBA00022475"/>
    </source>
</evidence>
<evidence type="ECO:0000313" key="10">
    <source>
        <dbReference type="EMBL" id="GAY24027.1"/>
    </source>
</evidence>
<keyword evidence="4" id="KW-0997">Cell inner membrane</keyword>
<proteinExistence type="predicted"/>
<evidence type="ECO:0000313" key="11">
    <source>
        <dbReference type="Proteomes" id="UP000221538"/>
    </source>
</evidence>
<dbReference type="GO" id="GO:0030395">
    <property type="term" value="F:lactose binding"/>
    <property type="evidence" value="ECO:0007669"/>
    <property type="project" value="TreeGrafter"/>
</dbReference>
<dbReference type="RefSeq" id="WP_099186652.1">
    <property type="nucleotide sequence ID" value="NZ_BEWI01000032.1"/>
</dbReference>
<gene>
    <name evidence="10" type="ORF">SFOMI_4605</name>
</gene>
<keyword evidence="3" id="KW-1003">Cell membrane</keyword>
<dbReference type="EMBL" id="BEWI01000032">
    <property type="protein sequence ID" value="GAY24027.1"/>
    <property type="molecule type" value="Genomic_DNA"/>
</dbReference>
<protein>
    <submittedName>
        <fullName evidence="10">Probable 3-phenylpropionic acid transporter</fullName>
    </submittedName>
</protein>
<accession>A0A292ZKS3</accession>
<dbReference type="Gene3D" id="1.20.1250.20">
    <property type="entry name" value="MFS general substrate transporter like domains"/>
    <property type="match status" value="2"/>
</dbReference>
<comment type="caution">
    <text evidence="10">The sequence shown here is derived from an EMBL/GenBank/DDBJ whole genome shotgun (WGS) entry which is preliminary data.</text>
</comment>
<dbReference type="PANTHER" id="PTHR23522">
    <property type="entry name" value="BLL5896 PROTEIN"/>
    <property type="match status" value="1"/>
</dbReference>
<feature type="transmembrane region" description="Helical" evidence="8">
    <location>
        <begin position="374"/>
        <end position="394"/>
    </location>
</feature>
<dbReference type="NCBIfam" id="NF037955">
    <property type="entry name" value="mfs"/>
    <property type="match status" value="1"/>
</dbReference>
<evidence type="ECO:0000256" key="8">
    <source>
        <dbReference type="SAM" id="Phobius"/>
    </source>
</evidence>
<evidence type="ECO:0000256" key="2">
    <source>
        <dbReference type="ARBA" id="ARBA00022448"/>
    </source>
</evidence>
<feature type="transmembrane region" description="Helical" evidence="8">
    <location>
        <begin position="316"/>
        <end position="335"/>
    </location>
</feature>
<reference evidence="10 11" key="2">
    <citation type="journal article" date="2013" name="Environ. Sci. Technol.">
        <title>The 4-tert-butylphenol-utilizing bacterium Sphingobium fuliginis OMI can degrade bisphenols via phenolic ring hydroxylation and meta-cleavage pathway.</title>
        <authorList>
            <person name="Ogata Y."/>
            <person name="Goda S."/>
            <person name="Toyama T."/>
            <person name="Sei K."/>
            <person name="Ike M."/>
        </authorList>
    </citation>
    <scope>NUCLEOTIDE SEQUENCE [LARGE SCALE GENOMIC DNA]</scope>
    <source>
        <strain evidence="10 11">OMI</strain>
    </source>
</reference>
<dbReference type="AlphaFoldDB" id="A0A292ZKS3"/>
<keyword evidence="2" id="KW-0813">Transport</keyword>
<feature type="transmembrane region" description="Helical" evidence="8">
    <location>
        <begin position="153"/>
        <end position="171"/>
    </location>
</feature>